<evidence type="ECO:0000259" key="2">
    <source>
        <dbReference type="PROSITE" id="PS50110"/>
    </source>
</evidence>
<dbReference type="PANTHER" id="PTHR44591:SF3">
    <property type="entry name" value="RESPONSE REGULATORY DOMAIN-CONTAINING PROTEIN"/>
    <property type="match status" value="1"/>
</dbReference>
<sequence>MVLLDMIMPEIGGSETYDRLKEINSDIEVLLSSGYSINGPAKEILAQGCNGFIQKPFSMKDLSQKLREILDKKQVH</sequence>
<dbReference type="Gene3D" id="3.40.50.2300">
    <property type="match status" value="1"/>
</dbReference>
<name>A0A0F9CE84_9ZZZZ</name>
<dbReference type="PROSITE" id="PS50110">
    <property type="entry name" value="RESPONSE_REGULATORY"/>
    <property type="match status" value="1"/>
</dbReference>
<dbReference type="PANTHER" id="PTHR44591">
    <property type="entry name" value="STRESS RESPONSE REGULATOR PROTEIN 1"/>
    <property type="match status" value="1"/>
</dbReference>
<organism evidence="3">
    <name type="scientific">marine sediment metagenome</name>
    <dbReference type="NCBI Taxonomy" id="412755"/>
    <lineage>
        <taxon>unclassified sequences</taxon>
        <taxon>metagenomes</taxon>
        <taxon>ecological metagenomes</taxon>
    </lineage>
</organism>
<dbReference type="EMBL" id="LAZR01044706">
    <property type="protein sequence ID" value="KKL04006.1"/>
    <property type="molecule type" value="Genomic_DNA"/>
</dbReference>
<protein>
    <recommendedName>
        <fullName evidence="2">Response regulatory domain-containing protein</fullName>
    </recommendedName>
</protein>
<reference evidence="3" key="1">
    <citation type="journal article" date="2015" name="Nature">
        <title>Complex archaea that bridge the gap between prokaryotes and eukaryotes.</title>
        <authorList>
            <person name="Spang A."/>
            <person name="Saw J.H."/>
            <person name="Jorgensen S.L."/>
            <person name="Zaremba-Niedzwiedzka K."/>
            <person name="Martijn J."/>
            <person name="Lind A.E."/>
            <person name="van Eijk R."/>
            <person name="Schleper C."/>
            <person name="Guy L."/>
            <person name="Ettema T.J."/>
        </authorList>
    </citation>
    <scope>NUCLEOTIDE SEQUENCE</scope>
</reference>
<accession>A0A0F9CE84</accession>
<dbReference type="SUPFAM" id="SSF52172">
    <property type="entry name" value="CheY-like"/>
    <property type="match status" value="1"/>
</dbReference>
<proteinExistence type="predicted"/>
<dbReference type="InterPro" id="IPR011006">
    <property type="entry name" value="CheY-like_superfamily"/>
</dbReference>
<dbReference type="AlphaFoldDB" id="A0A0F9CE84"/>
<dbReference type="InterPro" id="IPR050595">
    <property type="entry name" value="Bact_response_regulator"/>
</dbReference>
<dbReference type="InterPro" id="IPR001789">
    <property type="entry name" value="Sig_transdc_resp-reg_receiver"/>
</dbReference>
<keyword evidence="1" id="KW-0597">Phosphoprotein</keyword>
<dbReference type="Pfam" id="PF00072">
    <property type="entry name" value="Response_reg"/>
    <property type="match status" value="1"/>
</dbReference>
<evidence type="ECO:0000313" key="3">
    <source>
        <dbReference type="EMBL" id="KKL04006.1"/>
    </source>
</evidence>
<feature type="domain" description="Response regulatory" evidence="2">
    <location>
        <begin position="1"/>
        <end position="70"/>
    </location>
</feature>
<dbReference type="GO" id="GO:0000160">
    <property type="term" value="P:phosphorelay signal transduction system"/>
    <property type="evidence" value="ECO:0007669"/>
    <property type="project" value="InterPro"/>
</dbReference>
<gene>
    <name evidence="3" type="ORF">LCGC14_2620390</name>
</gene>
<comment type="caution">
    <text evidence="3">The sequence shown here is derived from an EMBL/GenBank/DDBJ whole genome shotgun (WGS) entry which is preliminary data.</text>
</comment>
<evidence type="ECO:0000256" key="1">
    <source>
        <dbReference type="ARBA" id="ARBA00022553"/>
    </source>
</evidence>